<comment type="caution">
    <text evidence="2">The sequence shown here is derived from an EMBL/GenBank/DDBJ whole genome shotgun (WGS) entry which is preliminary data.</text>
</comment>
<dbReference type="EMBL" id="JAXOVC010000010">
    <property type="protein sequence ID" value="KAK4496380.1"/>
    <property type="molecule type" value="Genomic_DNA"/>
</dbReference>
<keyword evidence="3" id="KW-1185">Reference proteome</keyword>
<accession>A0ABR0E4T5</accession>
<dbReference type="SUPFAM" id="SSF52047">
    <property type="entry name" value="RNI-like"/>
    <property type="match status" value="1"/>
</dbReference>
<name>A0ABR0E4T5_ZASCE</name>
<evidence type="ECO:0000313" key="2">
    <source>
        <dbReference type="EMBL" id="KAK4496380.1"/>
    </source>
</evidence>
<dbReference type="Proteomes" id="UP001305779">
    <property type="component" value="Unassembled WGS sequence"/>
</dbReference>
<dbReference type="PROSITE" id="PS50181">
    <property type="entry name" value="FBOX"/>
    <property type="match status" value="1"/>
</dbReference>
<dbReference type="Gene3D" id="3.80.10.10">
    <property type="entry name" value="Ribonuclease Inhibitor"/>
    <property type="match status" value="1"/>
</dbReference>
<evidence type="ECO:0000313" key="3">
    <source>
        <dbReference type="Proteomes" id="UP001305779"/>
    </source>
</evidence>
<dbReference type="InterPro" id="IPR032675">
    <property type="entry name" value="LRR_dom_sf"/>
</dbReference>
<gene>
    <name evidence="2" type="ORF">PRZ48_012360</name>
</gene>
<organism evidence="2 3">
    <name type="scientific">Zasmidium cellare</name>
    <name type="common">Wine cellar mold</name>
    <name type="synonym">Racodium cellare</name>
    <dbReference type="NCBI Taxonomy" id="395010"/>
    <lineage>
        <taxon>Eukaryota</taxon>
        <taxon>Fungi</taxon>
        <taxon>Dikarya</taxon>
        <taxon>Ascomycota</taxon>
        <taxon>Pezizomycotina</taxon>
        <taxon>Dothideomycetes</taxon>
        <taxon>Dothideomycetidae</taxon>
        <taxon>Mycosphaerellales</taxon>
        <taxon>Mycosphaerellaceae</taxon>
        <taxon>Zasmidium</taxon>
    </lineage>
</organism>
<sequence>MTAGASTTAKEAYLQVLPNELIENIAELLPDLDSLRSLRLVCRNVNPVATKVFAQRRFKKLRLVPTRSTVESAIEIFAAKPVFGKAVEHVSLRFHGSHVAAHNLHALENERDDDGALEMMEILEVGTYEEIQAELKTKFKAAYKEDSKDADVPRMLALFPNMIKLELRNLNQANFQSKLSRLSLTAATSLLGTKLNTLHLEDCKIPSDDLRRLLCTFNTIKRLMISVMQVDVGVADWASVICNILVHGKSLESLRLHNGLRSELATRFLPGDLKEETSREFQKKFRTFQNYRIDRTTVTASGGLAIKYACERIGRNLVGDEAFEDMVYKCKSGIEI</sequence>
<evidence type="ECO:0000259" key="1">
    <source>
        <dbReference type="PROSITE" id="PS50181"/>
    </source>
</evidence>
<reference evidence="2 3" key="1">
    <citation type="journal article" date="2023" name="G3 (Bethesda)">
        <title>A chromosome-level genome assembly of Zasmidium syzygii isolated from banana leaves.</title>
        <authorList>
            <person name="van Westerhoven A.C."/>
            <person name="Mehrabi R."/>
            <person name="Talebi R."/>
            <person name="Steentjes M.B.F."/>
            <person name="Corcolon B."/>
            <person name="Chong P.A."/>
            <person name="Kema G.H.J."/>
            <person name="Seidl M.F."/>
        </authorList>
    </citation>
    <scope>NUCLEOTIDE SEQUENCE [LARGE SCALE GENOMIC DNA]</scope>
    <source>
        <strain evidence="2 3">P124</strain>
    </source>
</reference>
<proteinExistence type="predicted"/>
<dbReference type="InterPro" id="IPR001810">
    <property type="entry name" value="F-box_dom"/>
</dbReference>
<feature type="domain" description="F-box" evidence="1">
    <location>
        <begin position="11"/>
        <end position="61"/>
    </location>
</feature>
<protein>
    <recommendedName>
        <fullName evidence="1">F-box domain-containing protein</fullName>
    </recommendedName>
</protein>